<keyword evidence="2 4" id="KW-0547">Nucleotide-binding</keyword>
<name>A0A1G6K3K0_9ACTN</name>
<keyword evidence="3 4" id="KW-0067">ATP-binding</keyword>
<dbReference type="RefSeq" id="WP_090845950.1">
    <property type="nucleotide sequence ID" value="NZ_FMZL01000006.1"/>
</dbReference>
<accession>A0A1G6K3K0</accession>
<evidence type="ECO:0000256" key="1">
    <source>
        <dbReference type="ARBA" id="ARBA00022598"/>
    </source>
</evidence>
<proteinExistence type="predicted"/>
<organism evidence="6 7">
    <name type="scientific">Parafannyhessea umbonata</name>
    <dbReference type="NCBI Taxonomy" id="604330"/>
    <lineage>
        <taxon>Bacteria</taxon>
        <taxon>Bacillati</taxon>
        <taxon>Actinomycetota</taxon>
        <taxon>Coriobacteriia</taxon>
        <taxon>Coriobacteriales</taxon>
        <taxon>Atopobiaceae</taxon>
        <taxon>Parafannyhessea</taxon>
    </lineage>
</organism>
<dbReference type="STRING" id="604330.SAMN04489857_1396"/>
<keyword evidence="7" id="KW-1185">Reference proteome</keyword>
<evidence type="ECO:0000313" key="6">
    <source>
        <dbReference type="EMBL" id="SDC25507.1"/>
    </source>
</evidence>
<protein>
    <recommendedName>
        <fullName evidence="5">ATP-grasp domain-containing protein</fullName>
    </recommendedName>
</protein>
<evidence type="ECO:0000256" key="4">
    <source>
        <dbReference type="PROSITE-ProRule" id="PRU00409"/>
    </source>
</evidence>
<dbReference type="Gene3D" id="3.30.1490.20">
    <property type="entry name" value="ATP-grasp fold, A domain"/>
    <property type="match status" value="1"/>
</dbReference>
<evidence type="ECO:0000256" key="3">
    <source>
        <dbReference type="ARBA" id="ARBA00022840"/>
    </source>
</evidence>
<dbReference type="PROSITE" id="PS50975">
    <property type="entry name" value="ATP_GRASP"/>
    <property type="match status" value="1"/>
</dbReference>
<evidence type="ECO:0000313" key="7">
    <source>
        <dbReference type="Proteomes" id="UP000198528"/>
    </source>
</evidence>
<dbReference type="InterPro" id="IPR052032">
    <property type="entry name" value="ATP-dep_AA_Ligase"/>
</dbReference>
<sequence>MNFVFVSPQFPHTYWQFCDRLRRRGVNVLGIGDTPYDQLDGRLRDALAEYYWVPSLQDYPSVFKAVAFFTYKYGKIDWIESNNEYWLAQDAALRTDFNVTTGPNAQEIRSLQSKADMKLGYRRAGVATARQIRLTTLETALDFVEGEAGIGWPAFAKPERGVGAGGVARIDGRADLERLLGEKGQTPYVLEEYVEGQIFSYDAILDSHCQPLFENMEEFPPSMARVATEGLDLWYCSLPTVDPILRQLGRATAWSLGLGRRFVHMEFFRLAHDKPGLGQRGDYVGLEVNVRPPGGYSPDMMNFAHSTDVYQIWADMVTLDRSTLPPSRDNHICVYAGRRDSHAYVHSHEDVIARYGDSIVMCERMPDALSNDMGNQMYTARLDSMQERDDFVRYVQERAD</sequence>
<dbReference type="GO" id="GO:0005524">
    <property type="term" value="F:ATP binding"/>
    <property type="evidence" value="ECO:0007669"/>
    <property type="project" value="UniProtKB-UniRule"/>
</dbReference>
<dbReference type="SUPFAM" id="SSF56059">
    <property type="entry name" value="Glutathione synthetase ATP-binding domain-like"/>
    <property type="match status" value="1"/>
</dbReference>
<evidence type="ECO:0000259" key="5">
    <source>
        <dbReference type="PROSITE" id="PS50975"/>
    </source>
</evidence>
<dbReference type="PANTHER" id="PTHR43585">
    <property type="entry name" value="FUMIPYRROLE BIOSYNTHESIS PROTEIN C"/>
    <property type="match status" value="1"/>
</dbReference>
<reference evidence="7" key="1">
    <citation type="submission" date="2016-10" db="EMBL/GenBank/DDBJ databases">
        <authorList>
            <person name="Varghese N."/>
            <person name="Submissions S."/>
        </authorList>
    </citation>
    <scope>NUCLEOTIDE SEQUENCE [LARGE SCALE GENOMIC DNA]</scope>
    <source>
        <strain evidence="7">DSM 22619</strain>
    </source>
</reference>
<gene>
    <name evidence="6" type="ORF">SAMN04487824_10694</name>
</gene>
<dbReference type="PANTHER" id="PTHR43585:SF2">
    <property type="entry name" value="ATP-GRASP ENZYME FSQD"/>
    <property type="match status" value="1"/>
</dbReference>
<dbReference type="Proteomes" id="UP000198528">
    <property type="component" value="Unassembled WGS sequence"/>
</dbReference>
<dbReference type="GO" id="GO:0016874">
    <property type="term" value="F:ligase activity"/>
    <property type="evidence" value="ECO:0007669"/>
    <property type="project" value="UniProtKB-KW"/>
</dbReference>
<evidence type="ECO:0000256" key="2">
    <source>
        <dbReference type="ARBA" id="ARBA00022741"/>
    </source>
</evidence>
<dbReference type="AlphaFoldDB" id="A0A1G6K3K0"/>
<feature type="domain" description="ATP-grasp" evidence="5">
    <location>
        <begin position="118"/>
        <end position="318"/>
    </location>
</feature>
<keyword evidence="1" id="KW-0436">Ligase</keyword>
<dbReference type="InterPro" id="IPR013815">
    <property type="entry name" value="ATP_grasp_subdomain_1"/>
</dbReference>
<dbReference type="GO" id="GO:0046872">
    <property type="term" value="F:metal ion binding"/>
    <property type="evidence" value="ECO:0007669"/>
    <property type="project" value="InterPro"/>
</dbReference>
<dbReference type="Gene3D" id="3.30.470.20">
    <property type="entry name" value="ATP-grasp fold, B domain"/>
    <property type="match status" value="1"/>
</dbReference>
<dbReference type="EMBL" id="FMZL01000006">
    <property type="protein sequence ID" value="SDC25507.1"/>
    <property type="molecule type" value="Genomic_DNA"/>
</dbReference>
<dbReference type="InterPro" id="IPR011761">
    <property type="entry name" value="ATP-grasp"/>
</dbReference>